<keyword evidence="1" id="KW-1185">Reference proteome</keyword>
<sequence length="101" mass="11301">MRSIFFKPFGMSKSCHIFKKNFLRNTMQILIQLIDVLRQNCHQHTNNSMSPSNFTAKIAYNTTKNFGKVSGATMILSILCFTFPTKAETADCSAAVGIMSL</sequence>
<evidence type="ECO:0000313" key="2">
    <source>
        <dbReference type="WBParaSite" id="Minc3s03830g34929"/>
    </source>
</evidence>
<proteinExistence type="predicted"/>
<accession>A0A914N3X5</accession>
<dbReference type="Proteomes" id="UP000887563">
    <property type="component" value="Unplaced"/>
</dbReference>
<protein>
    <submittedName>
        <fullName evidence="2">Uncharacterized protein</fullName>
    </submittedName>
</protein>
<dbReference type="WBParaSite" id="Minc3s03830g34929">
    <property type="protein sequence ID" value="Minc3s03830g34929"/>
    <property type="gene ID" value="Minc3s03830g34929"/>
</dbReference>
<name>A0A914N3X5_MELIC</name>
<reference evidence="2" key="1">
    <citation type="submission" date="2022-11" db="UniProtKB">
        <authorList>
            <consortium name="WormBaseParasite"/>
        </authorList>
    </citation>
    <scope>IDENTIFICATION</scope>
</reference>
<dbReference type="AlphaFoldDB" id="A0A914N3X5"/>
<evidence type="ECO:0000313" key="1">
    <source>
        <dbReference type="Proteomes" id="UP000887563"/>
    </source>
</evidence>
<organism evidence="1 2">
    <name type="scientific">Meloidogyne incognita</name>
    <name type="common">Southern root-knot nematode worm</name>
    <name type="synonym">Oxyuris incognita</name>
    <dbReference type="NCBI Taxonomy" id="6306"/>
    <lineage>
        <taxon>Eukaryota</taxon>
        <taxon>Metazoa</taxon>
        <taxon>Ecdysozoa</taxon>
        <taxon>Nematoda</taxon>
        <taxon>Chromadorea</taxon>
        <taxon>Rhabditida</taxon>
        <taxon>Tylenchina</taxon>
        <taxon>Tylenchomorpha</taxon>
        <taxon>Tylenchoidea</taxon>
        <taxon>Meloidogynidae</taxon>
        <taxon>Meloidogyninae</taxon>
        <taxon>Meloidogyne</taxon>
        <taxon>Meloidogyne incognita group</taxon>
    </lineage>
</organism>